<organism evidence="1 2">
    <name type="scientific">Croceibacterium atlanticum</name>
    <dbReference type="NCBI Taxonomy" id="1267766"/>
    <lineage>
        <taxon>Bacteria</taxon>
        <taxon>Pseudomonadati</taxon>
        <taxon>Pseudomonadota</taxon>
        <taxon>Alphaproteobacteria</taxon>
        <taxon>Sphingomonadales</taxon>
        <taxon>Erythrobacteraceae</taxon>
        <taxon>Croceibacterium</taxon>
    </lineage>
</organism>
<sequence length="40" mass="3997">MTEFASRALAAFGAIAITASLLVSSFATAPQVHSFAGVLA</sequence>
<dbReference type="AlphaFoldDB" id="A0A0F7KSU9"/>
<dbReference type="STRING" id="1267766.WYH_01304"/>
<dbReference type="RefSeq" id="WP_268908321.1">
    <property type="nucleotide sequence ID" value="NZ_CP011452.2"/>
</dbReference>
<dbReference type="EMBL" id="CP011452">
    <property type="protein sequence ID" value="AKH42347.1"/>
    <property type="molecule type" value="Genomic_DNA"/>
</dbReference>
<accession>A0A0F7KSU9</accession>
<proteinExistence type="predicted"/>
<evidence type="ECO:0000313" key="1">
    <source>
        <dbReference type="EMBL" id="AKH42347.1"/>
    </source>
</evidence>
<keyword evidence="2" id="KW-1185">Reference proteome</keyword>
<dbReference type="KEGG" id="aay:WYH_01304"/>
<dbReference type="PATRIC" id="fig|1267766.3.peg.1312"/>
<dbReference type="Proteomes" id="UP000034392">
    <property type="component" value="Chromosome"/>
</dbReference>
<evidence type="ECO:0000313" key="2">
    <source>
        <dbReference type="Proteomes" id="UP000034392"/>
    </source>
</evidence>
<gene>
    <name evidence="1" type="ORF">WYH_01304</name>
</gene>
<protein>
    <submittedName>
        <fullName evidence="1">Uncharacterized protein</fullName>
    </submittedName>
</protein>
<reference evidence="1" key="1">
    <citation type="submission" date="2015-05" db="EMBL/GenBank/DDBJ databases">
        <title>The complete genome of Altererythrobacter atlanticus strain 26DY36.</title>
        <authorList>
            <person name="Wu Y.-H."/>
            <person name="Cheng H."/>
            <person name="Wu X.-W."/>
        </authorList>
    </citation>
    <scope>NUCLEOTIDE SEQUENCE [LARGE SCALE GENOMIC DNA]</scope>
    <source>
        <strain evidence="1">26DY36</strain>
    </source>
</reference>
<name>A0A0F7KSU9_9SPHN</name>